<accession>A0ABT9QMH4</accession>
<proteinExistence type="predicted"/>
<reference evidence="1 2" key="1">
    <citation type="submission" date="2023-07" db="EMBL/GenBank/DDBJ databases">
        <title>Sequencing the genomes of 1000 actinobacteria strains.</title>
        <authorList>
            <person name="Klenk H.-P."/>
        </authorList>
    </citation>
    <scope>NUCLEOTIDE SEQUENCE [LARGE SCALE GENOMIC DNA]</scope>
    <source>
        <strain evidence="1 2">DSM 46740</strain>
    </source>
</reference>
<dbReference type="RefSeq" id="WP_307564357.1">
    <property type="nucleotide sequence ID" value="NZ_JAUSQU010000001.1"/>
</dbReference>
<dbReference type="Proteomes" id="UP001225356">
    <property type="component" value="Unassembled WGS sequence"/>
</dbReference>
<organism evidence="1 2">
    <name type="scientific">Streptosporangium lutulentum</name>
    <dbReference type="NCBI Taxonomy" id="1461250"/>
    <lineage>
        <taxon>Bacteria</taxon>
        <taxon>Bacillati</taxon>
        <taxon>Actinomycetota</taxon>
        <taxon>Actinomycetes</taxon>
        <taxon>Streptosporangiales</taxon>
        <taxon>Streptosporangiaceae</taxon>
        <taxon>Streptosporangium</taxon>
    </lineage>
</organism>
<protein>
    <submittedName>
        <fullName evidence="1">Uncharacterized protein</fullName>
    </submittedName>
</protein>
<keyword evidence="2" id="KW-1185">Reference proteome</keyword>
<gene>
    <name evidence="1" type="ORF">J2853_006460</name>
</gene>
<evidence type="ECO:0000313" key="1">
    <source>
        <dbReference type="EMBL" id="MDP9847249.1"/>
    </source>
</evidence>
<name>A0ABT9QMH4_9ACTN</name>
<comment type="caution">
    <text evidence="1">The sequence shown here is derived from an EMBL/GenBank/DDBJ whole genome shotgun (WGS) entry which is preliminary data.</text>
</comment>
<evidence type="ECO:0000313" key="2">
    <source>
        <dbReference type="Proteomes" id="UP001225356"/>
    </source>
</evidence>
<dbReference type="EMBL" id="JAUSQU010000001">
    <property type="protein sequence ID" value="MDP9847249.1"/>
    <property type="molecule type" value="Genomic_DNA"/>
</dbReference>
<sequence length="91" mass="10035">MTDRPDLAAMIVPLGRALVDAELPVPRERDLSMWACSVLLALDERPLRTQAAPEEVWTREGRRGRYPTSVWVPMTASSASRSSSWVPGSAV</sequence>